<proteinExistence type="predicted"/>
<comment type="caution">
    <text evidence="2">The sequence shown here is derived from an EMBL/GenBank/DDBJ whole genome shotgun (WGS) entry which is preliminary data.</text>
</comment>
<dbReference type="Proteomes" id="UP001501444">
    <property type="component" value="Unassembled WGS sequence"/>
</dbReference>
<reference evidence="3" key="1">
    <citation type="journal article" date="2019" name="Int. J. Syst. Evol. Microbiol.">
        <title>The Global Catalogue of Microorganisms (GCM) 10K type strain sequencing project: providing services to taxonomists for standard genome sequencing and annotation.</title>
        <authorList>
            <consortium name="The Broad Institute Genomics Platform"/>
            <consortium name="The Broad Institute Genome Sequencing Center for Infectious Disease"/>
            <person name="Wu L."/>
            <person name="Ma J."/>
        </authorList>
    </citation>
    <scope>NUCLEOTIDE SEQUENCE [LARGE SCALE GENOMIC DNA]</scope>
    <source>
        <strain evidence="3">JCM 3272</strain>
    </source>
</reference>
<feature type="domain" description="Knr4/Smi1-like" evidence="1">
    <location>
        <begin position="42"/>
        <end position="193"/>
    </location>
</feature>
<evidence type="ECO:0000313" key="2">
    <source>
        <dbReference type="EMBL" id="GAA2350269.1"/>
    </source>
</evidence>
<dbReference type="SUPFAM" id="SSF160631">
    <property type="entry name" value="SMI1/KNR4-like"/>
    <property type="match status" value="1"/>
</dbReference>
<accession>A0ABP5TDK8</accession>
<dbReference type="EMBL" id="BAAARV010000029">
    <property type="protein sequence ID" value="GAA2350269.1"/>
    <property type="molecule type" value="Genomic_DNA"/>
</dbReference>
<dbReference type="InterPro" id="IPR051873">
    <property type="entry name" value="KNR4/SMI1_regulator"/>
</dbReference>
<protein>
    <recommendedName>
        <fullName evidence="1">Knr4/Smi1-like domain-containing protein</fullName>
    </recommendedName>
</protein>
<dbReference type="Pfam" id="PF09346">
    <property type="entry name" value="SMI1_KNR4"/>
    <property type="match status" value="1"/>
</dbReference>
<evidence type="ECO:0000313" key="3">
    <source>
        <dbReference type="Proteomes" id="UP001501444"/>
    </source>
</evidence>
<dbReference type="InterPro" id="IPR018958">
    <property type="entry name" value="Knr4/Smi1-like_dom"/>
</dbReference>
<dbReference type="SMART" id="SM00860">
    <property type="entry name" value="SMI1_KNR4"/>
    <property type="match status" value="1"/>
</dbReference>
<dbReference type="InterPro" id="IPR037883">
    <property type="entry name" value="Knr4/Smi1-like_sf"/>
</dbReference>
<dbReference type="PANTHER" id="PTHR47432">
    <property type="entry name" value="CELL WALL ASSEMBLY REGULATOR SMI1"/>
    <property type="match status" value="1"/>
</dbReference>
<sequence>MPIDGERVGEDGPVTVVSTLWTRIVSLVEDGDPGLFDAINPPASATSIARVASAVGRELPADLVEFWSLADGVDHNAARRTSSGTRRPRQLPLSTVEALEKREMLLKVAGLVSDMSDADLANCLAVQDAGPAGIRELRYWLPSWIPLASNDGGDYLVIDLRRGAQFGCIMAFSTDEGSSAQPLWPNLTAMLASAAEFFE</sequence>
<keyword evidence="3" id="KW-1185">Reference proteome</keyword>
<evidence type="ECO:0000259" key="1">
    <source>
        <dbReference type="SMART" id="SM00860"/>
    </source>
</evidence>
<name>A0ABP5TDK8_9ACTN</name>
<organism evidence="2 3">
    <name type="scientific">Dactylosporangium salmoneum</name>
    <dbReference type="NCBI Taxonomy" id="53361"/>
    <lineage>
        <taxon>Bacteria</taxon>
        <taxon>Bacillati</taxon>
        <taxon>Actinomycetota</taxon>
        <taxon>Actinomycetes</taxon>
        <taxon>Micromonosporales</taxon>
        <taxon>Micromonosporaceae</taxon>
        <taxon>Dactylosporangium</taxon>
    </lineage>
</organism>
<dbReference type="PANTHER" id="PTHR47432:SF1">
    <property type="entry name" value="CELL WALL ASSEMBLY REGULATOR SMI1"/>
    <property type="match status" value="1"/>
</dbReference>
<gene>
    <name evidence="2" type="ORF">GCM10010170_039700</name>
</gene>